<accession>A0ABD3ZVU4</accession>
<proteinExistence type="predicted"/>
<keyword evidence="1" id="KW-0472">Membrane</keyword>
<protein>
    <submittedName>
        <fullName evidence="2">Uncharacterized protein</fullName>
    </submittedName>
</protein>
<name>A0ABD3ZVU4_BACIU</name>
<keyword evidence="1" id="KW-1133">Transmembrane helix</keyword>
<feature type="transmembrane region" description="Helical" evidence="1">
    <location>
        <begin position="12"/>
        <end position="31"/>
    </location>
</feature>
<evidence type="ECO:0000256" key="1">
    <source>
        <dbReference type="SAM" id="Phobius"/>
    </source>
</evidence>
<evidence type="ECO:0000313" key="2">
    <source>
        <dbReference type="EMBL" id="KIL32326.1"/>
    </source>
</evidence>
<sequence>MALTCSSVQNGTFISIPPLLSFPIFPVPFLFQTKKTAF</sequence>
<dbReference type="Proteomes" id="UP000031970">
    <property type="component" value="Unassembled WGS sequence"/>
</dbReference>
<gene>
    <name evidence="2" type="ORF">B4067_4382</name>
</gene>
<evidence type="ECO:0000313" key="3">
    <source>
        <dbReference type="Proteomes" id="UP000031970"/>
    </source>
</evidence>
<reference evidence="2 3" key="1">
    <citation type="submission" date="2014-11" db="EMBL/GenBank/DDBJ databases">
        <title>Draft Genome Sequences of Nine Bacillus subtilis Strains that Form Spores with High Heat-Resistance.</title>
        <authorList>
            <person name="Krawcyk A.O."/>
            <person name="Berendsen E.M."/>
            <person name="de Jong A."/>
            <person name="Holsappel S."/>
            <person name="Eijlander R.T."/>
            <person name="Wells-Bennik M."/>
            <person name="Kuipers O.P."/>
        </authorList>
    </citation>
    <scope>NUCLEOTIDE SEQUENCE [LARGE SCALE GENOMIC DNA]</scope>
    <source>
        <strain evidence="2 3">B4067</strain>
    </source>
</reference>
<organism evidence="2 3">
    <name type="scientific">Bacillus subtilis subsp. subtilis</name>
    <dbReference type="NCBI Taxonomy" id="135461"/>
    <lineage>
        <taxon>Bacteria</taxon>
        <taxon>Bacillati</taxon>
        <taxon>Bacillota</taxon>
        <taxon>Bacilli</taxon>
        <taxon>Bacillales</taxon>
        <taxon>Bacillaceae</taxon>
        <taxon>Bacillus</taxon>
    </lineage>
</organism>
<keyword evidence="1" id="KW-0812">Transmembrane</keyword>
<comment type="caution">
    <text evidence="2">The sequence shown here is derived from an EMBL/GenBank/DDBJ whole genome shotgun (WGS) entry which is preliminary data.</text>
</comment>
<dbReference type="EMBL" id="JSXS01000031">
    <property type="protein sequence ID" value="KIL32326.1"/>
    <property type="molecule type" value="Genomic_DNA"/>
</dbReference>
<dbReference type="AlphaFoldDB" id="A0ABD3ZVU4"/>